<keyword evidence="2" id="KW-1185">Reference proteome</keyword>
<gene>
    <name evidence="1" type="ORF">JEQ07_24260</name>
</gene>
<accession>A0ABS0TYP3</accession>
<organism evidence="1 2">
    <name type="scientific">Serratia proteamaculans</name>
    <dbReference type="NCBI Taxonomy" id="28151"/>
    <lineage>
        <taxon>Bacteria</taxon>
        <taxon>Pseudomonadati</taxon>
        <taxon>Pseudomonadota</taxon>
        <taxon>Gammaproteobacteria</taxon>
        <taxon>Enterobacterales</taxon>
        <taxon>Yersiniaceae</taxon>
        <taxon>Serratia</taxon>
    </lineage>
</organism>
<evidence type="ECO:0000313" key="2">
    <source>
        <dbReference type="Proteomes" id="UP000639004"/>
    </source>
</evidence>
<proteinExistence type="predicted"/>
<reference evidence="1 2" key="1">
    <citation type="submission" date="2020-12" db="EMBL/GenBank/DDBJ databases">
        <title>Enhanced detection system for hospital associated transmission using whole genome sequencing surveillance.</title>
        <authorList>
            <person name="Harrison L.H."/>
            <person name="Van Tyne D."/>
            <person name="Marsh J.W."/>
            <person name="Griffith M.P."/>
            <person name="Snyder D.J."/>
            <person name="Cooper V.S."/>
            <person name="Mustapha M."/>
        </authorList>
    </citation>
    <scope>NUCLEOTIDE SEQUENCE [LARGE SCALE GENOMIC DNA]</scope>
    <source>
        <strain evidence="1 2">SER00238</strain>
    </source>
</reference>
<name>A0ABS0TYP3_SERPR</name>
<dbReference type="Proteomes" id="UP000639004">
    <property type="component" value="Unassembled WGS sequence"/>
</dbReference>
<sequence length="61" mass="6923">MKLYEVLVGNYSLYMVADTEAHARQQLSSMANECFKRLAEPQITGSVLCEAQMINLEENCH</sequence>
<protein>
    <submittedName>
        <fullName evidence="1">Uncharacterized protein</fullName>
    </submittedName>
</protein>
<dbReference type="RefSeq" id="WP_198642670.1">
    <property type="nucleotide sequence ID" value="NZ_JAEHSL010000038.1"/>
</dbReference>
<dbReference type="EMBL" id="JAEHSL010000038">
    <property type="protein sequence ID" value="MBI6183497.1"/>
    <property type="molecule type" value="Genomic_DNA"/>
</dbReference>
<comment type="caution">
    <text evidence="1">The sequence shown here is derived from an EMBL/GenBank/DDBJ whole genome shotgun (WGS) entry which is preliminary data.</text>
</comment>
<evidence type="ECO:0000313" key="1">
    <source>
        <dbReference type="EMBL" id="MBI6183497.1"/>
    </source>
</evidence>